<reference evidence="3 4" key="1">
    <citation type="journal article" date="2016" name="Nat. Commun.">
        <title>Ectomycorrhizal ecology is imprinted in the genome of the dominant symbiotic fungus Cenococcum geophilum.</title>
        <authorList>
            <consortium name="DOE Joint Genome Institute"/>
            <person name="Peter M."/>
            <person name="Kohler A."/>
            <person name="Ohm R.A."/>
            <person name="Kuo A."/>
            <person name="Krutzmann J."/>
            <person name="Morin E."/>
            <person name="Arend M."/>
            <person name="Barry K.W."/>
            <person name="Binder M."/>
            <person name="Choi C."/>
            <person name="Clum A."/>
            <person name="Copeland A."/>
            <person name="Grisel N."/>
            <person name="Haridas S."/>
            <person name="Kipfer T."/>
            <person name="LaButti K."/>
            <person name="Lindquist E."/>
            <person name="Lipzen A."/>
            <person name="Maire R."/>
            <person name="Meier B."/>
            <person name="Mihaltcheva S."/>
            <person name="Molinier V."/>
            <person name="Murat C."/>
            <person name="Poggeler S."/>
            <person name="Quandt C.A."/>
            <person name="Sperisen C."/>
            <person name="Tritt A."/>
            <person name="Tisserant E."/>
            <person name="Crous P.W."/>
            <person name="Henrissat B."/>
            <person name="Nehls U."/>
            <person name="Egli S."/>
            <person name="Spatafora J.W."/>
            <person name="Grigoriev I.V."/>
            <person name="Martin F.M."/>
        </authorList>
    </citation>
    <scope>NUCLEOTIDE SEQUENCE [LARGE SCALE GENOMIC DNA]</scope>
    <source>
        <strain evidence="3 4">CBS 459.81</strain>
    </source>
</reference>
<keyword evidence="2" id="KW-0472">Membrane</keyword>
<protein>
    <submittedName>
        <fullName evidence="3">Uncharacterized protein</fullName>
    </submittedName>
</protein>
<dbReference type="EMBL" id="KV744832">
    <property type="protein sequence ID" value="OCK84707.1"/>
    <property type="molecule type" value="Genomic_DNA"/>
</dbReference>
<dbReference type="InterPro" id="IPR053018">
    <property type="entry name" value="Elsinochrome_Biosynth-Asso"/>
</dbReference>
<evidence type="ECO:0000256" key="1">
    <source>
        <dbReference type="SAM" id="MobiDB-lite"/>
    </source>
</evidence>
<feature type="region of interest" description="Disordered" evidence="1">
    <location>
        <begin position="354"/>
        <end position="382"/>
    </location>
</feature>
<keyword evidence="2" id="KW-1133">Transmembrane helix</keyword>
<organism evidence="3 4">
    <name type="scientific">Lepidopterella palustris CBS 459.81</name>
    <dbReference type="NCBI Taxonomy" id="1314670"/>
    <lineage>
        <taxon>Eukaryota</taxon>
        <taxon>Fungi</taxon>
        <taxon>Dikarya</taxon>
        <taxon>Ascomycota</taxon>
        <taxon>Pezizomycotina</taxon>
        <taxon>Dothideomycetes</taxon>
        <taxon>Pleosporomycetidae</taxon>
        <taxon>Mytilinidiales</taxon>
        <taxon>Argynnaceae</taxon>
        <taxon>Lepidopterella</taxon>
    </lineage>
</organism>
<sequence length="382" mass="42901">MLSCKNYHTNCSVQNGVVAANPDIAGIGVIISFLVTTCLAFVLAFVVMSLERYNEIDAFVRKYITKKAAVDYSVEPYTWRSHKFWFRILGKNLMAFSDTQLLTGMAIQFTALLEHCEISVYHFKIVTELAFLTTVTHLLALVALRNYFVENKWVNLPRVIFMFTNLGLLAYTSYIAYSYTLVGLRDSSSLACFYQGHRPHFKAAFAGRWGALLVGAIGGHISVFIAMYFLDDHKAGWWSTIRNWVVAPIYAIYGLVFATIVLRRTQALGTASVNIDGSEKEWGFGQFLPVLLLALPLLAGWESFWEENDEVAKGHKHFSLPKIHSGSNPQEMTNFLSKRPTVEHNSIDNSALEATIESHRPSPVTSPDLRPTSSPRCSPRNL</sequence>
<feature type="compositionally biased region" description="Polar residues" evidence="1">
    <location>
        <begin position="371"/>
        <end position="382"/>
    </location>
</feature>
<keyword evidence="2" id="KW-0812">Transmembrane</keyword>
<feature type="transmembrane region" description="Helical" evidence="2">
    <location>
        <begin position="160"/>
        <end position="184"/>
    </location>
</feature>
<evidence type="ECO:0000313" key="4">
    <source>
        <dbReference type="Proteomes" id="UP000250266"/>
    </source>
</evidence>
<name>A0A8E2JJJ0_9PEZI</name>
<feature type="transmembrane region" description="Helical" evidence="2">
    <location>
        <begin position="24"/>
        <end position="47"/>
    </location>
</feature>
<proteinExistence type="predicted"/>
<feature type="transmembrane region" description="Helical" evidence="2">
    <location>
        <begin position="282"/>
        <end position="301"/>
    </location>
</feature>
<keyword evidence="4" id="KW-1185">Reference proteome</keyword>
<dbReference type="AlphaFoldDB" id="A0A8E2JJJ0"/>
<feature type="transmembrane region" description="Helical" evidence="2">
    <location>
        <begin position="129"/>
        <end position="148"/>
    </location>
</feature>
<evidence type="ECO:0000256" key="2">
    <source>
        <dbReference type="SAM" id="Phobius"/>
    </source>
</evidence>
<evidence type="ECO:0000313" key="3">
    <source>
        <dbReference type="EMBL" id="OCK84707.1"/>
    </source>
</evidence>
<feature type="transmembrane region" description="Helical" evidence="2">
    <location>
        <begin position="241"/>
        <end position="262"/>
    </location>
</feature>
<dbReference type="PANTHER" id="PTHR37577:SF1">
    <property type="entry name" value="INTEGRAL MEMBRANE PROTEIN"/>
    <property type="match status" value="1"/>
</dbReference>
<gene>
    <name evidence="3" type="ORF">K432DRAFT_319865</name>
</gene>
<dbReference type="Proteomes" id="UP000250266">
    <property type="component" value="Unassembled WGS sequence"/>
</dbReference>
<accession>A0A8E2JJJ0</accession>
<dbReference type="OrthoDB" id="5427664at2759"/>
<dbReference type="PANTHER" id="PTHR37577">
    <property type="entry name" value="INTEGRAL MEMBRANE PROTEIN"/>
    <property type="match status" value="1"/>
</dbReference>
<feature type="transmembrane region" description="Helical" evidence="2">
    <location>
        <begin position="205"/>
        <end position="229"/>
    </location>
</feature>